<comment type="caution">
    <text evidence="3">The sequence shown here is derived from an EMBL/GenBank/DDBJ whole genome shotgun (WGS) entry which is preliminary data.</text>
</comment>
<evidence type="ECO:0000259" key="2">
    <source>
        <dbReference type="Pfam" id="PF07700"/>
    </source>
</evidence>
<dbReference type="GO" id="GO:0020037">
    <property type="term" value="F:heme binding"/>
    <property type="evidence" value="ECO:0007669"/>
    <property type="project" value="InterPro"/>
</dbReference>
<dbReference type="SUPFAM" id="SSF111126">
    <property type="entry name" value="Ligand-binding domain in the NO signalling and Golgi transport"/>
    <property type="match status" value="1"/>
</dbReference>
<feature type="compositionally biased region" description="Acidic residues" evidence="1">
    <location>
        <begin position="160"/>
        <end position="184"/>
    </location>
</feature>
<dbReference type="Gene3D" id="3.40.50.10140">
    <property type="entry name" value="Toll/interleukin-1 receptor homology (TIR) domain"/>
    <property type="match status" value="1"/>
</dbReference>
<feature type="region of interest" description="Disordered" evidence="1">
    <location>
        <begin position="219"/>
        <end position="252"/>
    </location>
</feature>
<dbReference type="InterPro" id="IPR035897">
    <property type="entry name" value="Toll_tir_struct_dom_sf"/>
</dbReference>
<dbReference type="InterPro" id="IPR024096">
    <property type="entry name" value="NO_sig/Golgi_transp_ligand-bd"/>
</dbReference>
<proteinExistence type="predicted"/>
<accession>A0AAD7U5M0</accession>
<name>A0AAD7U5M0_9STRA</name>
<dbReference type="Pfam" id="PF07700">
    <property type="entry name" value="HNOB"/>
    <property type="match status" value="1"/>
</dbReference>
<feature type="domain" description="Heme NO-binding" evidence="2">
    <location>
        <begin position="2"/>
        <end position="72"/>
    </location>
</feature>
<gene>
    <name evidence="3" type="ORF">CTAYLR_010776</name>
</gene>
<organism evidence="3 4">
    <name type="scientific">Chrysophaeum taylorii</name>
    <dbReference type="NCBI Taxonomy" id="2483200"/>
    <lineage>
        <taxon>Eukaryota</taxon>
        <taxon>Sar</taxon>
        <taxon>Stramenopiles</taxon>
        <taxon>Ochrophyta</taxon>
        <taxon>Pelagophyceae</taxon>
        <taxon>Pelagomonadales</taxon>
        <taxon>Pelagomonadaceae</taxon>
        <taxon>Chrysophaeum</taxon>
    </lineage>
</organism>
<protein>
    <recommendedName>
        <fullName evidence="2">Heme NO-binding domain-containing protein</fullName>
    </recommendedName>
</protein>
<reference evidence="3" key="1">
    <citation type="submission" date="2023-01" db="EMBL/GenBank/DDBJ databases">
        <title>Metagenome sequencing of chrysophaentin producing Chrysophaeum taylorii.</title>
        <authorList>
            <person name="Davison J."/>
            <person name="Bewley C."/>
        </authorList>
    </citation>
    <scope>NUCLEOTIDE SEQUENCE</scope>
    <source>
        <strain evidence="3">NIES-1699</strain>
    </source>
</reference>
<dbReference type="InterPro" id="IPR011644">
    <property type="entry name" value="Heme_NO-bd"/>
</dbReference>
<dbReference type="InterPro" id="IPR038158">
    <property type="entry name" value="H-NOX_domain_sf"/>
</dbReference>
<evidence type="ECO:0000313" key="4">
    <source>
        <dbReference type="Proteomes" id="UP001230188"/>
    </source>
</evidence>
<dbReference type="SUPFAM" id="SSF52200">
    <property type="entry name" value="Toll/Interleukin receptor TIR domain"/>
    <property type="match status" value="1"/>
</dbReference>
<keyword evidence="4" id="KW-1185">Reference proteome</keyword>
<dbReference type="EMBL" id="JAQMWT010000661">
    <property type="protein sequence ID" value="KAJ8598716.1"/>
    <property type="molecule type" value="Genomic_DNA"/>
</dbReference>
<evidence type="ECO:0000313" key="3">
    <source>
        <dbReference type="EMBL" id="KAJ8598716.1"/>
    </source>
</evidence>
<sequence>MGGDLVALLQNINHLHYNLERSFRESTFPVFEVAGTNNRDFVLSYQSSRGVLLAPLVEGLLPTLGRALYDQSLVRMERWETPKKGGFHATWTIRVEKRTVAGLQTLIDNHRHRHHQLPRRRRVSGWSCCSSNVVASQIPTGQRLSNEAENDMSPDKDEISCEDEDADNDEGSYENEDSDVDEDSSTSKQQHQRHHKLRCRRVSGWLCCSSSDAVMVQAPAKQRISQADQDEGSRTRMIETSTPKTSSSSSSSSKLTELVCVEAITPRTKSALDKLAAAVREADDPTDLLMRAVAAERVAADWFDADAMGRTSVFWTKNRGHTTDYKMSHPAKRATRFVSHSWSPPEDWDMFMSSAYSDIKASELAIAAQDITAAASLPKTTTKNPCWKKDCTFWIDKCCIPQNHPLMIDCVDNLELFLRRCDGMVVLLSWNYFNRTWCVYEWAEFLVSHHPRTVHMCVEAFLNPATLALYISSIEFLSVEKTQCQYETDREILRTKIESYYKSVHEFENFVKITAISIIAKSAARKASRGSYSHEFQPWVDLARRLNFCALASALDAAQPAAWRTTALDATTSAATQGNHGWQVAFNERVDAWFEVHVCPILEAQKGSAIAHSLSRPNLLDVKKH</sequence>
<dbReference type="Proteomes" id="UP001230188">
    <property type="component" value="Unassembled WGS sequence"/>
</dbReference>
<evidence type="ECO:0000256" key="1">
    <source>
        <dbReference type="SAM" id="MobiDB-lite"/>
    </source>
</evidence>
<dbReference type="Gene3D" id="3.90.1520.10">
    <property type="entry name" value="H-NOX domain"/>
    <property type="match status" value="1"/>
</dbReference>
<feature type="region of interest" description="Disordered" evidence="1">
    <location>
        <begin position="139"/>
        <end position="195"/>
    </location>
</feature>
<dbReference type="AlphaFoldDB" id="A0AAD7U5M0"/>